<evidence type="ECO:0000256" key="1">
    <source>
        <dbReference type="ARBA" id="ARBA00004365"/>
    </source>
</evidence>
<dbReference type="Pfam" id="PF00669">
    <property type="entry name" value="Flagellin_N"/>
    <property type="match status" value="1"/>
</dbReference>
<keyword evidence="4" id="KW-0975">Bacterial flagellum</keyword>
<evidence type="ECO:0000256" key="3">
    <source>
        <dbReference type="ARBA" id="ARBA00005709"/>
    </source>
</evidence>
<sequence>MRISTNQLYSRATGQINGLSMDANRLQTQIATNKRVEAPSDDATAWRRIQSLNRDDAIGKADAANVDLAQTLLGETDIALGSAETQLQRAQELAIQAATTTLNASDRAAIASELDGIVDELLSLANQSDVRGQPLFGGATGDTAFVKAADGSIAFAGSGEPAAIPFGNGDSVHATVSGERVFGSGSAGGGAFGALASLSAALQVGDVDAIGMASDAIGGALDTIGATRSSVGARAIRLDYTLERLDTAATTRAESRSALEEVDMTAAITELQKTLTVLDATQSSFSQLTSLSLFDYLR</sequence>
<dbReference type="PANTHER" id="PTHR42792">
    <property type="entry name" value="FLAGELLIN"/>
    <property type="match status" value="1"/>
</dbReference>
<dbReference type="RefSeq" id="WP_165325697.1">
    <property type="nucleotide sequence ID" value="NZ_CP049109.1"/>
</dbReference>
<dbReference type="NCBIfam" id="TIGR02550">
    <property type="entry name" value="flagell_flgL"/>
    <property type="match status" value="1"/>
</dbReference>
<dbReference type="KEGG" id="spzr:G5C33_02110"/>
<keyword evidence="7" id="KW-0966">Cell projection</keyword>
<dbReference type="AlphaFoldDB" id="A0A6G6Y1C4"/>
<accession>A0A6G6Y1C4</accession>
<dbReference type="Proteomes" id="UP000501568">
    <property type="component" value="Chromosome"/>
</dbReference>
<dbReference type="GO" id="GO:0009424">
    <property type="term" value="C:bacterial-type flagellum hook"/>
    <property type="evidence" value="ECO:0007669"/>
    <property type="project" value="InterPro"/>
</dbReference>
<dbReference type="InterPro" id="IPR013384">
    <property type="entry name" value="Flagell_FlgL"/>
</dbReference>
<evidence type="ECO:0000256" key="2">
    <source>
        <dbReference type="ARBA" id="ARBA00004613"/>
    </source>
</evidence>
<proteinExistence type="inferred from homology"/>
<evidence type="ECO:0000313" key="7">
    <source>
        <dbReference type="EMBL" id="QIG78699.1"/>
    </source>
</evidence>
<dbReference type="SUPFAM" id="SSF64518">
    <property type="entry name" value="Phase 1 flagellin"/>
    <property type="match status" value="1"/>
</dbReference>
<dbReference type="GO" id="GO:0005198">
    <property type="term" value="F:structural molecule activity"/>
    <property type="evidence" value="ECO:0007669"/>
    <property type="project" value="InterPro"/>
</dbReference>
<feature type="domain" description="Flagellin C-terminal" evidence="6">
    <location>
        <begin position="215"/>
        <end position="297"/>
    </location>
</feature>
<dbReference type="InterPro" id="IPR001492">
    <property type="entry name" value="Flagellin"/>
</dbReference>
<dbReference type="GO" id="GO:0071973">
    <property type="term" value="P:bacterial-type flagellum-dependent cell motility"/>
    <property type="evidence" value="ECO:0007669"/>
    <property type="project" value="InterPro"/>
</dbReference>
<feature type="domain" description="Flagellin N-terminal" evidence="5">
    <location>
        <begin position="3"/>
        <end position="138"/>
    </location>
</feature>
<dbReference type="InterPro" id="IPR001029">
    <property type="entry name" value="Flagellin_N"/>
</dbReference>
<name>A0A6G6Y1C4_9SPHN</name>
<protein>
    <submittedName>
        <fullName evidence="7">Flagellar hook-associated protein 3</fullName>
    </submittedName>
</protein>
<dbReference type="Gene3D" id="1.20.1330.10">
    <property type="entry name" value="f41 fragment of flagellin, N-terminal domain"/>
    <property type="match status" value="1"/>
</dbReference>
<organism evidence="7 8">
    <name type="scientific">Stakelama tenebrarum</name>
    <dbReference type="NCBI Taxonomy" id="2711215"/>
    <lineage>
        <taxon>Bacteria</taxon>
        <taxon>Pseudomonadati</taxon>
        <taxon>Pseudomonadota</taxon>
        <taxon>Alphaproteobacteria</taxon>
        <taxon>Sphingomonadales</taxon>
        <taxon>Sphingomonadaceae</taxon>
        <taxon>Stakelama</taxon>
    </lineage>
</organism>
<reference evidence="7 8" key="1">
    <citation type="submission" date="2020-02" db="EMBL/GenBank/DDBJ databases">
        <authorList>
            <person name="Zheng R.K."/>
            <person name="Sun C.M."/>
        </authorList>
    </citation>
    <scope>NUCLEOTIDE SEQUENCE [LARGE SCALE GENOMIC DNA]</scope>
    <source>
        <strain evidence="8">zrk23</strain>
    </source>
</reference>
<evidence type="ECO:0000259" key="6">
    <source>
        <dbReference type="Pfam" id="PF00700"/>
    </source>
</evidence>
<dbReference type="EMBL" id="CP049109">
    <property type="protein sequence ID" value="QIG78699.1"/>
    <property type="molecule type" value="Genomic_DNA"/>
</dbReference>
<dbReference type="Pfam" id="PF00700">
    <property type="entry name" value="Flagellin_C"/>
    <property type="match status" value="1"/>
</dbReference>
<dbReference type="InterPro" id="IPR046358">
    <property type="entry name" value="Flagellin_C"/>
</dbReference>
<evidence type="ECO:0000313" key="8">
    <source>
        <dbReference type="Proteomes" id="UP000501568"/>
    </source>
</evidence>
<keyword evidence="8" id="KW-1185">Reference proteome</keyword>
<keyword evidence="7" id="KW-0282">Flagellum</keyword>
<dbReference type="GO" id="GO:0005576">
    <property type="term" value="C:extracellular region"/>
    <property type="evidence" value="ECO:0007669"/>
    <property type="project" value="UniProtKB-SubCell"/>
</dbReference>
<evidence type="ECO:0000256" key="4">
    <source>
        <dbReference type="ARBA" id="ARBA00023143"/>
    </source>
</evidence>
<evidence type="ECO:0000259" key="5">
    <source>
        <dbReference type="Pfam" id="PF00669"/>
    </source>
</evidence>
<dbReference type="PANTHER" id="PTHR42792:SF1">
    <property type="entry name" value="FLAGELLAR HOOK-ASSOCIATED PROTEIN 3"/>
    <property type="match status" value="1"/>
</dbReference>
<comment type="similarity">
    <text evidence="3">Belongs to the bacterial flagellin family.</text>
</comment>
<gene>
    <name evidence="7" type="primary">flgL</name>
    <name evidence="7" type="ORF">G5C33_02110</name>
</gene>
<comment type="subcellular location">
    <subcellularLocation>
        <location evidence="1">Bacterial flagellum</location>
    </subcellularLocation>
    <subcellularLocation>
        <location evidence="2">Secreted</location>
    </subcellularLocation>
</comment>
<keyword evidence="7" id="KW-0969">Cilium</keyword>